<accession>A0A949N9N2</accession>
<reference evidence="2" key="1">
    <citation type="submission" date="2021-06" db="EMBL/GenBank/DDBJ databases">
        <title>Description of novel taxa of the family Lachnospiraceae.</title>
        <authorList>
            <person name="Chaplin A.V."/>
            <person name="Sokolova S.R."/>
            <person name="Pikina A.P."/>
            <person name="Korzhanova M."/>
            <person name="Belova V."/>
            <person name="Korostin D."/>
            <person name="Efimov B.A."/>
        </authorList>
    </citation>
    <scope>NUCLEOTIDE SEQUENCE</scope>
    <source>
        <strain evidence="2">ASD5720</strain>
    </source>
</reference>
<dbReference type="Pfam" id="PF05168">
    <property type="entry name" value="HEPN"/>
    <property type="match status" value="1"/>
</dbReference>
<protein>
    <submittedName>
        <fullName evidence="2">HEPN domain-containing protein</fullName>
    </submittedName>
</protein>
<dbReference type="Proteomes" id="UP000712157">
    <property type="component" value="Unassembled WGS sequence"/>
</dbReference>
<dbReference type="AlphaFoldDB" id="A0A949N9N2"/>
<comment type="caution">
    <text evidence="2">The sequence shown here is derived from an EMBL/GenBank/DDBJ whole genome shotgun (WGS) entry which is preliminary data.</text>
</comment>
<dbReference type="Gene3D" id="1.20.120.330">
    <property type="entry name" value="Nucleotidyltransferases domain 2"/>
    <property type="match status" value="1"/>
</dbReference>
<sequence length="137" mass="16311">MDSYYDTAQNDYLYLEGVKEILNNLRSYNPIAVTAQNIAERYLKHIIQNYMLDKDYTQTLRSHKLMTLYQAIHSRFEDFILDDNMLRILTDYYFDARYPGADYIMVTREDALEAIQGVETIKYAVDSFIEKMQEKEC</sequence>
<dbReference type="SUPFAM" id="SSF81593">
    <property type="entry name" value="Nucleotidyltransferase substrate binding subunit/domain"/>
    <property type="match status" value="1"/>
</dbReference>
<feature type="domain" description="HEPN" evidence="1">
    <location>
        <begin position="25"/>
        <end position="122"/>
    </location>
</feature>
<dbReference type="InterPro" id="IPR007842">
    <property type="entry name" value="HEPN_dom"/>
</dbReference>
<name>A0A949N9N2_9FIRM</name>
<dbReference type="RefSeq" id="WP_238720617.1">
    <property type="nucleotide sequence ID" value="NZ_JAHQCW010000003.1"/>
</dbReference>
<evidence type="ECO:0000259" key="1">
    <source>
        <dbReference type="Pfam" id="PF05168"/>
    </source>
</evidence>
<evidence type="ECO:0000313" key="2">
    <source>
        <dbReference type="EMBL" id="MBU9735557.1"/>
    </source>
</evidence>
<keyword evidence="3" id="KW-1185">Reference proteome</keyword>
<organism evidence="2 3">
    <name type="scientific">Diplocloster agilis</name>
    <dbReference type="NCBI Taxonomy" id="2850323"/>
    <lineage>
        <taxon>Bacteria</taxon>
        <taxon>Bacillati</taxon>
        <taxon>Bacillota</taxon>
        <taxon>Clostridia</taxon>
        <taxon>Lachnospirales</taxon>
        <taxon>Lachnospiraceae</taxon>
        <taxon>Diplocloster</taxon>
    </lineage>
</organism>
<evidence type="ECO:0000313" key="3">
    <source>
        <dbReference type="Proteomes" id="UP000712157"/>
    </source>
</evidence>
<gene>
    <name evidence="2" type="ORF">KTH89_03345</name>
</gene>
<dbReference type="EMBL" id="JAHQCW010000003">
    <property type="protein sequence ID" value="MBU9735557.1"/>
    <property type="molecule type" value="Genomic_DNA"/>
</dbReference>
<proteinExistence type="predicted"/>